<dbReference type="Pfam" id="PF17917">
    <property type="entry name" value="RT_RNaseH"/>
    <property type="match status" value="1"/>
</dbReference>
<dbReference type="InterPro" id="IPR043502">
    <property type="entry name" value="DNA/RNA_pol_sf"/>
</dbReference>
<evidence type="ECO:0000256" key="7">
    <source>
        <dbReference type="ARBA" id="ARBA00022918"/>
    </source>
</evidence>
<dbReference type="Gene3D" id="1.10.340.70">
    <property type="match status" value="1"/>
</dbReference>
<dbReference type="CDD" id="cd05481">
    <property type="entry name" value="retropepsin_like_LTR_1"/>
    <property type="match status" value="1"/>
</dbReference>
<feature type="compositionally biased region" description="Basic and acidic residues" evidence="8">
    <location>
        <begin position="1288"/>
        <end position="1314"/>
    </location>
</feature>
<evidence type="ECO:0000256" key="6">
    <source>
        <dbReference type="ARBA" id="ARBA00022801"/>
    </source>
</evidence>
<dbReference type="InterPro" id="IPR041588">
    <property type="entry name" value="Integrase_H2C2"/>
</dbReference>
<keyword evidence="5" id="KW-0255">Endonuclease</keyword>
<dbReference type="Proteomes" id="UP000069940">
    <property type="component" value="Unassembled WGS sequence"/>
</dbReference>
<dbReference type="SUPFAM" id="SSF53098">
    <property type="entry name" value="Ribonuclease H-like"/>
    <property type="match status" value="1"/>
</dbReference>
<feature type="region of interest" description="Disordered" evidence="8">
    <location>
        <begin position="1262"/>
        <end position="1370"/>
    </location>
</feature>
<protein>
    <recommendedName>
        <fullName evidence="1">RNA-directed DNA polymerase</fullName>
        <ecNumber evidence="1">2.7.7.49</ecNumber>
    </recommendedName>
</protein>
<dbReference type="InterPro" id="IPR036397">
    <property type="entry name" value="RNaseH_sf"/>
</dbReference>
<dbReference type="Pfam" id="PF00665">
    <property type="entry name" value="rve"/>
    <property type="match status" value="1"/>
</dbReference>
<accession>A0ABM1YJI9</accession>
<dbReference type="EC" id="2.7.7.49" evidence="1"/>
<evidence type="ECO:0000256" key="4">
    <source>
        <dbReference type="ARBA" id="ARBA00022722"/>
    </source>
</evidence>
<dbReference type="EnsemblMetazoa" id="AALFPA23_009730.R13453">
    <property type="protein sequence ID" value="AALFPA23_009730.P13453"/>
    <property type="gene ID" value="AALFPA23_009730"/>
</dbReference>
<evidence type="ECO:0000313" key="10">
    <source>
        <dbReference type="EnsemblMetazoa" id="AALFPA23_009730.P13453"/>
    </source>
</evidence>
<dbReference type="InterPro" id="IPR000477">
    <property type="entry name" value="RT_dom"/>
</dbReference>
<keyword evidence="3" id="KW-0548">Nucleotidyltransferase</keyword>
<dbReference type="GeneID" id="134290477"/>
<dbReference type="InterPro" id="IPR043128">
    <property type="entry name" value="Rev_trsase/Diguanyl_cyclase"/>
</dbReference>
<dbReference type="SUPFAM" id="SSF50630">
    <property type="entry name" value="Acid proteases"/>
    <property type="match status" value="1"/>
</dbReference>
<dbReference type="PANTHER" id="PTHR37984">
    <property type="entry name" value="PROTEIN CBG26694"/>
    <property type="match status" value="1"/>
</dbReference>
<dbReference type="InterPro" id="IPR041373">
    <property type="entry name" value="RT_RNaseH"/>
</dbReference>
<evidence type="ECO:0000256" key="8">
    <source>
        <dbReference type="SAM" id="MobiDB-lite"/>
    </source>
</evidence>
<dbReference type="Gene3D" id="3.10.10.10">
    <property type="entry name" value="HIV Type 1 Reverse Transcriptase, subunit A, domain 1"/>
    <property type="match status" value="1"/>
</dbReference>
<reference evidence="11" key="1">
    <citation type="journal article" date="2015" name="Proc. Natl. Acad. Sci. U.S.A.">
        <title>Genome sequence of the Asian Tiger mosquito, Aedes albopictus, reveals insights into its biology, genetics, and evolution.</title>
        <authorList>
            <person name="Chen X.G."/>
            <person name="Jiang X."/>
            <person name="Gu J."/>
            <person name="Xu M."/>
            <person name="Wu Y."/>
            <person name="Deng Y."/>
            <person name="Zhang C."/>
            <person name="Bonizzoni M."/>
            <person name="Dermauw W."/>
            <person name="Vontas J."/>
            <person name="Armbruster P."/>
            <person name="Huang X."/>
            <person name="Yang Y."/>
            <person name="Zhang H."/>
            <person name="He W."/>
            <person name="Peng H."/>
            <person name="Liu Y."/>
            <person name="Wu K."/>
            <person name="Chen J."/>
            <person name="Lirakis M."/>
            <person name="Topalis P."/>
            <person name="Van Leeuwen T."/>
            <person name="Hall A.B."/>
            <person name="Jiang X."/>
            <person name="Thorpe C."/>
            <person name="Mueller R.L."/>
            <person name="Sun C."/>
            <person name="Waterhouse R.M."/>
            <person name="Yan G."/>
            <person name="Tu Z.J."/>
            <person name="Fang X."/>
            <person name="James A.A."/>
        </authorList>
    </citation>
    <scope>NUCLEOTIDE SEQUENCE [LARGE SCALE GENOMIC DNA]</scope>
    <source>
        <strain evidence="11">Foshan</strain>
    </source>
</reference>
<feature type="compositionally biased region" description="Basic and acidic residues" evidence="8">
    <location>
        <begin position="1353"/>
        <end position="1370"/>
    </location>
</feature>
<feature type="domain" description="Integrase catalytic" evidence="9">
    <location>
        <begin position="1019"/>
        <end position="1183"/>
    </location>
</feature>
<dbReference type="InterPro" id="IPR012337">
    <property type="entry name" value="RNaseH-like_sf"/>
</dbReference>
<dbReference type="CDD" id="cd09274">
    <property type="entry name" value="RNase_HI_RT_Ty3"/>
    <property type="match status" value="1"/>
</dbReference>
<dbReference type="InterPro" id="IPR021109">
    <property type="entry name" value="Peptidase_aspartic_dom_sf"/>
</dbReference>
<keyword evidence="7" id="KW-0695">RNA-directed DNA polymerase</keyword>
<dbReference type="RefSeq" id="XP_062713612.1">
    <property type="nucleotide sequence ID" value="XM_062857628.1"/>
</dbReference>
<evidence type="ECO:0000259" key="9">
    <source>
        <dbReference type="PROSITE" id="PS50994"/>
    </source>
</evidence>
<keyword evidence="4" id="KW-0540">Nuclease</keyword>
<keyword evidence="2" id="KW-0808">Transferase</keyword>
<dbReference type="InterPro" id="IPR050951">
    <property type="entry name" value="Retrovirus_Pol_polyprotein"/>
</dbReference>
<keyword evidence="11" id="KW-1185">Reference proteome</keyword>
<proteinExistence type="predicted"/>
<dbReference type="SUPFAM" id="SSF56672">
    <property type="entry name" value="DNA/RNA polymerases"/>
    <property type="match status" value="1"/>
</dbReference>
<evidence type="ECO:0000256" key="3">
    <source>
        <dbReference type="ARBA" id="ARBA00022695"/>
    </source>
</evidence>
<dbReference type="InterPro" id="IPR001584">
    <property type="entry name" value="Integrase_cat-core"/>
</dbReference>
<name>A0ABM1YJI9_AEDAL</name>
<feature type="compositionally biased region" description="Basic and acidic residues" evidence="8">
    <location>
        <begin position="1334"/>
        <end position="1346"/>
    </location>
</feature>
<evidence type="ECO:0000256" key="1">
    <source>
        <dbReference type="ARBA" id="ARBA00012493"/>
    </source>
</evidence>
<dbReference type="Gene3D" id="3.30.70.270">
    <property type="match status" value="2"/>
</dbReference>
<dbReference type="Pfam" id="PF17921">
    <property type="entry name" value="Integrase_H2C2"/>
    <property type="match status" value="1"/>
</dbReference>
<dbReference type="Pfam" id="PF00078">
    <property type="entry name" value="RVT_1"/>
    <property type="match status" value="1"/>
</dbReference>
<dbReference type="Gene3D" id="3.30.420.10">
    <property type="entry name" value="Ribonuclease H-like superfamily/Ribonuclease H"/>
    <property type="match status" value="1"/>
</dbReference>
<dbReference type="CDD" id="cd01647">
    <property type="entry name" value="RT_LTR"/>
    <property type="match status" value="1"/>
</dbReference>
<evidence type="ECO:0000256" key="2">
    <source>
        <dbReference type="ARBA" id="ARBA00022679"/>
    </source>
</evidence>
<dbReference type="PANTHER" id="PTHR37984:SF8">
    <property type="entry name" value="CCHC-TYPE DOMAIN-CONTAINING PROTEIN"/>
    <property type="match status" value="1"/>
</dbReference>
<sequence>MSNIPIPAPLRLDGDKEEAIGIFKLQWKYYALATELATKPAAQQVATLMAVIGADAVMMIDELPLTTAQKASPDAILEEVRKHLVPQRDVRVERAEFNTICQQEGEKNEDFVKRMKRKVKKCGYSDAQQEEVLKDRMIAGIESHQMRKELLKAGNISVADMVKRVKDHQEIEELAKKYERMAPNREESRNTFKVTATKKMEKQCRYCGGDHVPEKMKCPAFGKKCLECGRKNHFKIVCWRKNKKKQAKRYVRRVVDSSGESDDSDTEECEFVDIAKIDDCKDAGKIMVQLKVVVGQKKTTPFEIQVDTGARVNVVCQRDLERLMPGHSLSHTKIKLRCYSGKIITPMGQIDLLIKLKNGTKQLTFIVVKKDRPPLLSSQSAMDLGIIQVHDMYSLSTLQQECDKILSKYKDVFEGDGKFDGKFKIEIDNSITAVQQKPRRIPLAYLPELKAKIEELEKKEIVEPVNRHMDWLCNLVLVKKGSKLRLCLDPTELNRAVKRANHQIPTIEEMLPDFAKAKVFTVLDAKNGFWHLELDEPSADLTAFWTPMGVYRWKRMPFGISLAPEVYQKAQQQVIAGLRGVRCIADYVIVFGCGDTIEEAMLDHNRNLEAAMQRFRERRLKLNRSKARVALSSVPFFGHILTDKGVKPDPSKISAVLNIPEPSDKKQLMTFLGLITYLGRFMPMLADVSAPLRRLTREDVDFEWDKEAADAFAQIKRLVTQTPILRYYDPSEPLTIQCDASQLGVGCVLLQGGRPIAYASRTLTKTEKNYASIERECLAIVFACKQHDQYVAGRKLLIETDHKPLEDIFRKPITEAPLRLQKMRMTLQRYDIDVRYRKGKEMYIADLMSRTATERQASGSDADVIHVEKVDAAFSEIASVNVVELINLSDDRFEEIATETRKDQTLCNLMRVLIEGWPERKEELRDELLPYRTFQNDLTTFRGVIFKGDRILVPKSLRKKYIEKLHVAHLGIDYTLRAARESLFWPGMADQICNYVRNCEICMEFSSSQCRPPMTTHQIPEYPFQRVNIDLGEIKQGGEKVVMMVTADSFSDFIEVDFINDTKTKTIVAACKRNFARHGTPQVVVTDNGPQFDNEEWSRFAKDWSFAHVTSSPYHAQGNGKAESAVKSMKQLFKKCGKSGADFWQALQQHRNTPNAIGASPNQRIFSRSTRGVVPMITNKLQPQQASRVEERIAHKRKVVKASYDKRVKELPDLRVGENVIIQRRPDATKQWEQATLVRKFPDQSCEVQTKDGGVYRRSAVHVKPGCSNKPNTTLNEDPVKQPSVTDRQSDDHRSQEVPVEDRRKMVFERRDYKTVSGRPSGASVPEGQSQAADFEKQQGIDEQRELTSIPETRPRREVRKPSKFADYKM</sequence>
<organism evidence="10 11">
    <name type="scientific">Aedes albopictus</name>
    <name type="common">Asian tiger mosquito</name>
    <name type="synonym">Stegomyia albopicta</name>
    <dbReference type="NCBI Taxonomy" id="7160"/>
    <lineage>
        <taxon>Eukaryota</taxon>
        <taxon>Metazoa</taxon>
        <taxon>Ecdysozoa</taxon>
        <taxon>Arthropoda</taxon>
        <taxon>Hexapoda</taxon>
        <taxon>Insecta</taxon>
        <taxon>Pterygota</taxon>
        <taxon>Neoptera</taxon>
        <taxon>Endopterygota</taxon>
        <taxon>Diptera</taxon>
        <taxon>Nematocera</taxon>
        <taxon>Culicoidea</taxon>
        <taxon>Culicidae</taxon>
        <taxon>Culicinae</taxon>
        <taxon>Aedini</taxon>
        <taxon>Aedes</taxon>
        <taxon>Stegomyia</taxon>
    </lineage>
</organism>
<evidence type="ECO:0000256" key="5">
    <source>
        <dbReference type="ARBA" id="ARBA00022759"/>
    </source>
</evidence>
<dbReference type="PROSITE" id="PS50994">
    <property type="entry name" value="INTEGRASE"/>
    <property type="match status" value="1"/>
</dbReference>
<keyword evidence="6" id="KW-0378">Hydrolase</keyword>
<reference evidence="10" key="2">
    <citation type="submission" date="2025-05" db="UniProtKB">
        <authorList>
            <consortium name="EnsemblMetazoa"/>
        </authorList>
    </citation>
    <scope>IDENTIFICATION</scope>
    <source>
        <strain evidence="10">Foshan</strain>
    </source>
</reference>
<evidence type="ECO:0000313" key="11">
    <source>
        <dbReference type="Proteomes" id="UP000069940"/>
    </source>
</evidence>